<sequence length="2033" mass="213742">MKPLTRHTHRLARAYEMLRHMALTSHGAPRSRWISIGIAIMAPIGIVVLALIMNSATRQHVQLDDGTIWVTSSDQRAAARFNVRASEADATVHAATAAFDVAQHGSSTVLHEGRRLSGIDPATLKRSDTNIAQAAIALIGGETLAVLDPASGRVWVGQAGRPQEIQLTRTPNMRLGAGGRIAVDHDGAVYGLRRNDGMVMSIRKSNARQVKQLGSLSQSKAWQADDFTVVDGVPVASYGSRLAWPDGGSDTKARGPLKLQAAPSDKRQHGWLAAAGDDALLTIALKPGRQHAERIPLMGPGGPTQPVSVGGCVHAAWTRPERNYLRLCTAGPAKPSISTLEGISETSELRFRVNHRMAILNDVGNGGLWNPENGVERISIQWSTAANEHIDNIDASETAPSDASTFADSCAEQSGAIMAVDDRFGVRAGKRRVITVLANDEQSDCSVLRITALSPSRGSPIRVSIVDSGRSVLVDAGTGPPGSATFDYTIDDGRGQTSSATVTIEIVGDSANSPPQQAGPVPQHDVEQSATFTTNAVAAFDDKEGDALTLVSAQVRNSSDALACIRPDGLLTFDAGSSPTGRVSVEVGVSDGTHTALGFIHFLVRPANTVAAFADACTVSTVVNVAATIDLRPYIHRTSMQEPTLVSFDTPDHTRIARGGTASSLHFTADQVGTYHVAFTMAQGDIKSVGLARIEVVPVGGQDGIKPVAVNDTAVLGADGNAIIEPLLNDIDPMGGVLAASSVHAEPSTGVTVTLVDHRRVYIKVQQAISRTVEIIYTASNAAGDSPGTITLHPPARAINTAMPNAADISLSVRTEGTVSADIRDHVSIPSGEFTLEKSLRHDQKDFAGIPAVSDRRIRYLAPSRAGTYTATYTIHDRHGNAASGTITWQVHASDAQSKAAPKPKDIHAHVAAGQAVPIEIPLSGIDEDGDDDMLLGLGNDAPRLGRITRVDATSMTYEAYPDSSGTDSFSYAIEDWTGQRAQARIRVGITRTLGERRVHARDDEIIMRPGVRATVPVTDNDLSSAGERLVVSADLALQGINDATAAGGSISFTAPERDGTAYIVYTVMDDAGLSDTATLTIRANATAPWEPPVARDYRVPASATVGKRTVEVDAAALIANPSGSDSELRIDALDSSHADVKASEHATLPRIITIELTPHARIVPYRVTNTVHNLSSTAFIHVPAYGIFPPELRPKAPPLTVHAGETLTIAIADHVRVGAGKNVSIDATSPVSATKNANDDLRADAQTLRFTAVDGYYGPASITFSATDGGVSAESAKPKKSESTHGANTATLTLPITILADAANPPVFAASTVEIAAGDGERAIELSALMQPHGDAGIPYSFSGGVKSPALDAAVSPKGRLTVRARPAAPIGARVVIPVSIAYPGGTMKTGVSALVVASRRALAQVPDRQLRIAAGSSASVDLLDGAYNPFPDTPLTVVKCVPEDEELHADCAANGRLRINASAAITAASRTLTVNVHDATRSKERQVSAIITISTIGRPDPPKLSSASAQAADSSATLRWSAANTNGSAISDYRILWDAGSLSCGAVTVCRIDGLTNGKEYTFRVQALNDAGWSGLSASVTAKPDRAPSTPRNVRVEAGYRQATVHWEAPAYEGSAPEAYIVTLSGSNGWRKTATGTASPITFSVEHDATGDGAAFSATVVARSRIGQGAPSPASPQAYVWSDPDPPSIALEQEGNAINAAVSPRNQHNAGCSAITLEGDRSSKTSCGASVVRLGIAGQQFWKPFTVVAVLHPGKSGTAQSTASASITPQYALLAPQNVSLHGQGKQCIVTWRSQGERDGFIVTASGLGTVRADESEESAIFELDPWQRCALAEVVQTLNGRSSPASGARNDYQYQVPAAITPPIVMWAVQGHGRLTVTEGSIETWGQPASIRLAVTAGAVRREYPWQPGMTEIDVSNLPDASAYTWSVIVTSSAGENGLHAASQPQSVQGIRKPLGSPVSSALGEHSPMLLRSSARSILPNLALSYPTLSRFVPSRFAFEHPVPVHFDPTRPTLLATHEPQHSHDRRRQS</sequence>
<name>A0A5N6RXH7_9BIFI</name>
<dbReference type="GO" id="GO:0016798">
    <property type="term" value="F:hydrolase activity, acting on glycosyl bonds"/>
    <property type="evidence" value="ECO:0007669"/>
    <property type="project" value="UniProtKB-KW"/>
</dbReference>
<dbReference type="PROSITE" id="PS50853">
    <property type="entry name" value="FN3"/>
    <property type="match status" value="2"/>
</dbReference>
<evidence type="ECO:0000313" key="7">
    <source>
        <dbReference type="EMBL" id="KAE8127777.1"/>
    </source>
</evidence>
<dbReference type="RefSeq" id="WP_152581104.1">
    <property type="nucleotide sequence ID" value="NZ_QDAG01000007.1"/>
</dbReference>
<feature type="domain" description="Fibronectin type-III" evidence="6">
    <location>
        <begin position="1500"/>
        <end position="1589"/>
    </location>
</feature>
<dbReference type="GO" id="GO:0000272">
    <property type="term" value="P:polysaccharide catabolic process"/>
    <property type="evidence" value="ECO:0007669"/>
    <property type="project" value="UniProtKB-KW"/>
</dbReference>
<accession>A0A5N6RXH7</accession>
<keyword evidence="3" id="KW-0624">Polysaccharide degradation</keyword>
<keyword evidence="8" id="KW-1185">Reference proteome</keyword>
<keyword evidence="3" id="KW-0119">Carbohydrate metabolism</keyword>
<feature type="transmembrane region" description="Helical" evidence="5">
    <location>
        <begin position="33"/>
        <end position="53"/>
    </location>
</feature>
<feature type="domain" description="Fibronectin type-III" evidence="6">
    <location>
        <begin position="1592"/>
        <end position="1687"/>
    </location>
</feature>
<dbReference type="SUPFAM" id="SSF49265">
    <property type="entry name" value="Fibronectin type III"/>
    <property type="match status" value="1"/>
</dbReference>
<gene>
    <name evidence="7" type="ORF">DDE84_07650</name>
</gene>
<comment type="caution">
    <text evidence="7">The sequence shown here is derived from an EMBL/GenBank/DDBJ whole genome shotgun (WGS) entry which is preliminary data.</text>
</comment>
<feature type="region of interest" description="Disordered" evidence="4">
    <location>
        <begin position="2013"/>
        <end position="2033"/>
    </location>
</feature>
<dbReference type="Gene3D" id="2.60.40.10">
    <property type="entry name" value="Immunoglobulins"/>
    <property type="match status" value="2"/>
</dbReference>
<evidence type="ECO:0000256" key="2">
    <source>
        <dbReference type="ARBA" id="ARBA00023295"/>
    </source>
</evidence>
<dbReference type="EMBL" id="QDAG01000007">
    <property type="protein sequence ID" value="KAE8127777.1"/>
    <property type="molecule type" value="Genomic_DNA"/>
</dbReference>
<evidence type="ECO:0000256" key="1">
    <source>
        <dbReference type="ARBA" id="ARBA00022737"/>
    </source>
</evidence>
<evidence type="ECO:0000313" key="8">
    <source>
        <dbReference type="Proteomes" id="UP000325415"/>
    </source>
</evidence>
<dbReference type="SMART" id="SM00060">
    <property type="entry name" value="FN3"/>
    <property type="match status" value="3"/>
</dbReference>
<dbReference type="InterPro" id="IPR050964">
    <property type="entry name" value="Striated_Muscle_Regulatory"/>
</dbReference>
<keyword evidence="5" id="KW-0472">Membrane</keyword>
<dbReference type="PANTHER" id="PTHR13817">
    <property type="entry name" value="TITIN"/>
    <property type="match status" value="1"/>
</dbReference>
<keyword evidence="5" id="KW-1133">Transmembrane helix</keyword>
<keyword evidence="2" id="KW-0326">Glycosidase</keyword>
<dbReference type="Gene3D" id="2.60.40.3440">
    <property type="match status" value="2"/>
</dbReference>
<dbReference type="OrthoDB" id="5241356at2"/>
<dbReference type="InterPro" id="IPR013783">
    <property type="entry name" value="Ig-like_fold"/>
</dbReference>
<dbReference type="GeneID" id="78127555"/>
<evidence type="ECO:0000256" key="3">
    <source>
        <dbReference type="ARBA" id="ARBA00023326"/>
    </source>
</evidence>
<keyword evidence="5" id="KW-0812">Transmembrane</keyword>
<dbReference type="InterPro" id="IPR003961">
    <property type="entry name" value="FN3_dom"/>
</dbReference>
<protein>
    <submittedName>
        <fullName evidence="7">Fibronectin type III domain-containing protein</fullName>
    </submittedName>
</protein>
<organism evidence="7 8">
    <name type="scientific">Bifidobacterium tibiigranuli</name>
    <dbReference type="NCBI Taxonomy" id="2172043"/>
    <lineage>
        <taxon>Bacteria</taxon>
        <taxon>Bacillati</taxon>
        <taxon>Actinomycetota</taxon>
        <taxon>Actinomycetes</taxon>
        <taxon>Bifidobacteriales</taxon>
        <taxon>Bifidobacteriaceae</taxon>
        <taxon>Bifidobacterium</taxon>
    </lineage>
</organism>
<evidence type="ECO:0000256" key="5">
    <source>
        <dbReference type="SAM" id="Phobius"/>
    </source>
</evidence>
<keyword evidence="1" id="KW-0677">Repeat</keyword>
<proteinExistence type="predicted"/>
<dbReference type="Proteomes" id="UP000325415">
    <property type="component" value="Unassembled WGS sequence"/>
</dbReference>
<dbReference type="InterPro" id="IPR036116">
    <property type="entry name" value="FN3_sf"/>
</dbReference>
<dbReference type="Pfam" id="PF00041">
    <property type="entry name" value="fn3"/>
    <property type="match status" value="1"/>
</dbReference>
<keyword evidence="2" id="KW-0378">Hydrolase</keyword>
<evidence type="ECO:0000259" key="6">
    <source>
        <dbReference type="PROSITE" id="PS50853"/>
    </source>
</evidence>
<dbReference type="PANTHER" id="PTHR13817:SF73">
    <property type="entry name" value="FIBRONECTIN TYPE-III DOMAIN-CONTAINING PROTEIN"/>
    <property type="match status" value="1"/>
</dbReference>
<dbReference type="CDD" id="cd00063">
    <property type="entry name" value="FN3"/>
    <property type="match status" value="2"/>
</dbReference>
<dbReference type="Pfam" id="PF17963">
    <property type="entry name" value="Big_9"/>
    <property type="match status" value="4"/>
</dbReference>
<evidence type="ECO:0000256" key="4">
    <source>
        <dbReference type="SAM" id="MobiDB-lite"/>
    </source>
</evidence>
<reference evidence="7 8" key="1">
    <citation type="submission" date="2018-04" db="EMBL/GenBank/DDBJ databases">
        <authorList>
            <person name="Eckel V.P."/>
            <person name="Vogel R.F."/>
        </authorList>
    </citation>
    <scope>NUCLEOTIDE SEQUENCE [LARGE SCALE GENOMIC DNA]</scope>
    <source>
        <strain evidence="8">TMW 2.1764</strain>
    </source>
</reference>